<reference evidence="3 4" key="1">
    <citation type="submission" date="2016-10" db="EMBL/GenBank/DDBJ databases">
        <authorList>
            <person name="de Groot N.N."/>
        </authorList>
    </citation>
    <scope>NUCLEOTIDE SEQUENCE [LARGE SCALE GENOMIC DNA]</scope>
    <source>
        <strain evidence="3 4">DSM 17890</strain>
    </source>
</reference>
<evidence type="ECO:0000313" key="3">
    <source>
        <dbReference type="EMBL" id="SDW90229.1"/>
    </source>
</evidence>
<keyword evidence="2" id="KW-1133">Transmembrane helix</keyword>
<keyword evidence="2" id="KW-0812">Transmembrane</keyword>
<organism evidence="3 4">
    <name type="scientific">Albimonas donghaensis</name>
    <dbReference type="NCBI Taxonomy" id="356660"/>
    <lineage>
        <taxon>Bacteria</taxon>
        <taxon>Pseudomonadati</taxon>
        <taxon>Pseudomonadota</taxon>
        <taxon>Alphaproteobacteria</taxon>
        <taxon>Rhodobacterales</taxon>
        <taxon>Paracoccaceae</taxon>
        <taxon>Albimonas</taxon>
    </lineage>
</organism>
<name>A0A1H2XD90_9RHOB</name>
<gene>
    <name evidence="3" type="ORF">SAMN05444336_102680</name>
</gene>
<dbReference type="RefSeq" id="WP_092680888.1">
    <property type="nucleotide sequence ID" value="NZ_FNMZ01000002.1"/>
</dbReference>
<feature type="region of interest" description="Disordered" evidence="1">
    <location>
        <begin position="219"/>
        <end position="264"/>
    </location>
</feature>
<dbReference type="AlphaFoldDB" id="A0A1H2XD90"/>
<dbReference type="EMBL" id="FNMZ01000002">
    <property type="protein sequence ID" value="SDW90229.1"/>
    <property type="molecule type" value="Genomic_DNA"/>
</dbReference>
<keyword evidence="4" id="KW-1185">Reference proteome</keyword>
<accession>A0A1H2XD90</accession>
<dbReference type="STRING" id="356660.SAMN05444336_102680"/>
<protein>
    <submittedName>
        <fullName evidence="3">Uncharacterized protein</fullName>
    </submittedName>
</protein>
<evidence type="ECO:0000313" key="4">
    <source>
        <dbReference type="Proteomes" id="UP000199118"/>
    </source>
</evidence>
<feature type="transmembrane region" description="Helical" evidence="2">
    <location>
        <begin position="192"/>
        <end position="211"/>
    </location>
</feature>
<proteinExistence type="predicted"/>
<evidence type="ECO:0000256" key="1">
    <source>
        <dbReference type="SAM" id="MobiDB-lite"/>
    </source>
</evidence>
<feature type="region of interest" description="Disordered" evidence="1">
    <location>
        <begin position="156"/>
        <end position="184"/>
    </location>
</feature>
<keyword evidence="2" id="KW-0472">Membrane</keyword>
<sequence length="264" mass="27145">MRIALRLALFAFAFVVPGIALGGSVSPLDGPPAIAVAAPETLASPLSADFPQTLVRAPRITPVRIEALADVSAIPQALRDTAAPDPERAALSRAVESSDLLGPREPFMARISGGPQVESLIAQLLANAPAALLRTLQAGRLDPIATGRAAQAAETGLNARVPDDLANQPPLPGTPNREAARDTQTESVDARAVLIGVAVLLALAVAMAVVLRRPGAKPRLRSYRDRSKPGRVVGPNARPPGMRAPFVSQSAAIVGPAPEAGTPG</sequence>
<evidence type="ECO:0000256" key="2">
    <source>
        <dbReference type="SAM" id="Phobius"/>
    </source>
</evidence>
<dbReference type="Proteomes" id="UP000199118">
    <property type="component" value="Unassembled WGS sequence"/>
</dbReference>